<reference evidence="4 5" key="2">
    <citation type="submission" date="2020-03" db="EMBL/GenBank/DDBJ databases">
        <authorList>
            <person name="Ichikawa N."/>
            <person name="Kimura A."/>
            <person name="Kitahashi Y."/>
            <person name="Uohara A."/>
        </authorList>
    </citation>
    <scope>NUCLEOTIDE SEQUENCE [LARGE SCALE GENOMIC DNA]</scope>
    <source>
        <strain evidence="4 5">NBRC 107702</strain>
    </source>
</reference>
<accession>A0A6F8XIW4</accession>
<dbReference type="Gene3D" id="6.10.250.1300">
    <property type="match status" value="1"/>
</dbReference>
<organism evidence="4 5">
    <name type="scientific">Phytohabitans flavus</name>
    <dbReference type="NCBI Taxonomy" id="1076124"/>
    <lineage>
        <taxon>Bacteria</taxon>
        <taxon>Bacillati</taxon>
        <taxon>Actinomycetota</taxon>
        <taxon>Actinomycetes</taxon>
        <taxon>Micromonosporales</taxon>
        <taxon>Micromonosporaceae</taxon>
    </lineage>
</organism>
<evidence type="ECO:0000256" key="1">
    <source>
        <dbReference type="SAM" id="MobiDB-lite"/>
    </source>
</evidence>
<dbReference type="Pfam" id="PF16751">
    <property type="entry name" value="RsdA_SigD_bd"/>
    <property type="match status" value="1"/>
</dbReference>
<gene>
    <name evidence="4" type="ORF">Pflav_001620</name>
</gene>
<feature type="domain" description="Anti-sigma-D factor RsdA sigma factor binding region" evidence="3">
    <location>
        <begin position="13"/>
        <end position="57"/>
    </location>
</feature>
<dbReference type="EMBL" id="AP022870">
    <property type="protein sequence ID" value="BCB73752.1"/>
    <property type="molecule type" value="Genomic_DNA"/>
</dbReference>
<keyword evidence="2" id="KW-0812">Transmembrane</keyword>
<dbReference type="RefSeq" id="WP_173032888.1">
    <property type="nucleotide sequence ID" value="NZ_AP022870.1"/>
</dbReference>
<feature type="compositionally biased region" description="Low complexity" evidence="1">
    <location>
        <begin position="211"/>
        <end position="227"/>
    </location>
</feature>
<feature type="compositionally biased region" description="Pro residues" evidence="1">
    <location>
        <begin position="194"/>
        <end position="210"/>
    </location>
</feature>
<dbReference type="AlphaFoldDB" id="A0A6F8XIW4"/>
<sequence length="279" mass="28042">MTDQRGKADKPVSVAQIAADDRLLDALGRGDPFDGDPATDPAATMLATWRADLDGDPVDALPDDAFLAALDDEPAPLRAGDPGRKRRLVQAVLGAAAAAVVAVGLAVSAHQAQPGSVLWPVSKVVYPQRAEVKAAEQAIADARAALAAGRTADAQALLATAQAHIAHIGDGATAARLLAEVDALLRALSAATVPAPPPTPATPAPAPTTAPAPRTSQSAPGGSSGSKPVPPPEGGDPTPEPSESSRGLLPLPTPLLPLPPLPLPSLPRSCPAATDLIER</sequence>
<protein>
    <recommendedName>
        <fullName evidence="3">Anti-sigma-D factor RsdA sigma factor binding region domain-containing protein</fullName>
    </recommendedName>
</protein>
<evidence type="ECO:0000259" key="3">
    <source>
        <dbReference type="Pfam" id="PF16751"/>
    </source>
</evidence>
<dbReference type="InterPro" id="IPR031928">
    <property type="entry name" value="RsdA_SigD-bd"/>
</dbReference>
<evidence type="ECO:0000313" key="5">
    <source>
        <dbReference type="Proteomes" id="UP000502508"/>
    </source>
</evidence>
<dbReference type="Proteomes" id="UP000502508">
    <property type="component" value="Chromosome"/>
</dbReference>
<feature type="transmembrane region" description="Helical" evidence="2">
    <location>
        <begin position="88"/>
        <end position="107"/>
    </location>
</feature>
<dbReference type="KEGG" id="pfla:Pflav_001620"/>
<keyword evidence="2" id="KW-1133">Transmembrane helix</keyword>
<keyword evidence="2" id="KW-0472">Membrane</keyword>
<feature type="compositionally biased region" description="Low complexity" evidence="1">
    <location>
        <begin position="241"/>
        <end position="250"/>
    </location>
</feature>
<feature type="compositionally biased region" description="Pro residues" evidence="1">
    <location>
        <begin position="251"/>
        <end position="265"/>
    </location>
</feature>
<proteinExistence type="predicted"/>
<evidence type="ECO:0000256" key="2">
    <source>
        <dbReference type="SAM" id="Phobius"/>
    </source>
</evidence>
<keyword evidence="5" id="KW-1185">Reference proteome</keyword>
<reference evidence="4 5" key="1">
    <citation type="submission" date="2020-03" db="EMBL/GenBank/DDBJ databases">
        <title>Whole genome shotgun sequence of Phytohabitans flavus NBRC 107702.</title>
        <authorList>
            <person name="Komaki H."/>
            <person name="Tamura T."/>
        </authorList>
    </citation>
    <scope>NUCLEOTIDE SEQUENCE [LARGE SCALE GENOMIC DNA]</scope>
    <source>
        <strain evidence="4 5">NBRC 107702</strain>
    </source>
</reference>
<feature type="compositionally biased region" description="Pro residues" evidence="1">
    <location>
        <begin position="228"/>
        <end position="240"/>
    </location>
</feature>
<feature type="region of interest" description="Disordered" evidence="1">
    <location>
        <begin position="193"/>
        <end position="279"/>
    </location>
</feature>
<name>A0A6F8XIW4_9ACTN</name>
<evidence type="ECO:0000313" key="4">
    <source>
        <dbReference type="EMBL" id="BCB73752.1"/>
    </source>
</evidence>